<gene>
    <name evidence="1" type="ORF">ACFFHM_03230</name>
</gene>
<protein>
    <recommendedName>
        <fullName evidence="3">CopG family transcriptional regulator</fullName>
    </recommendedName>
</protein>
<dbReference type="RefSeq" id="WP_335962241.1">
    <property type="nucleotide sequence ID" value="NZ_JAXBLX010000026.1"/>
</dbReference>
<evidence type="ECO:0000313" key="2">
    <source>
        <dbReference type="Proteomes" id="UP001589838"/>
    </source>
</evidence>
<dbReference type="EMBL" id="JBHLUX010000008">
    <property type="protein sequence ID" value="MFC0469563.1"/>
    <property type="molecule type" value="Genomic_DNA"/>
</dbReference>
<comment type="caution">
    <text evidence="1">The sequence shown here is derived from an EMBL/GenBank/DDBJ whole genome shotgun (WGS) entry which is preliminary data.</text>
</comment>
<evidence type="ECO:0000313" key="1">
    <source>
        <dbReference type="EMBL" id="MFC0469563.1"/>
    </source>
</evidence>
<sequence length="53" mass="6013">MKKKEPRNVKHSTRTTDTESIAILKYADDIGETTSTALRKLAIDRLKQLGKLQ</sequence>
<proteinExistence type="predicted"/>
<reference evidence="1 2" key="1">
    <citation type="submission" date="2024-09" db="EMBL/GenBank/DDBJ databases">
        <authorList>
            <person name="Sun Q."/>
            <person name="Mori K."/>
        </authorList>
    </citation>
    <scope>NUCLEOTIDE SEQUENCE [LARGE SCALE GENOMIC DNA]</scope>
    <source>
        <strain evidence="1 2">NCAIM B.02610</strain>
    </source>
</reference>
<name>A0ABV6K8D2_9BACI</name>
<organism evidence="1 2">
    <name type="scientific">Halalkalibacter kiskunsagensis</name>
    <dbReference type="NCBI Taxonomy" id="1548599"/>
    <lineage>
        <taxon>Bacteria</taxon>
        <taxon>Bacillati</taxon>
        <taxon>Bacillota</taxon>
        <taxon>Bacilli</taxon>
        <taxon>Bacillales</taxon>
        <taxon>Bacillaceae</taxon>
        <taxon>Halalkalibacter</taxon>
    </lineage>
</organism>
<keyword evidence="2" id="KW-1185">Reference proteome</keyword>
<accession>A0ABV6K8D2</accession>
<dbReference type="Proteomes" id="UP001589838">
    <property type="component" value="Unassembled WGS sequence"/>
</dbReference>
<evidence type="ECO:0008006" key="3">
    <source>
        <dbReference type="Google" id="ProtNLM"/>
    </source>
</evidence>